<feature type="compositionally biased region" description="Low complexity" evidence="6">
    <location>
        <begin position="93"/>
        <end position="104"/>
    </location>
</feature>
<evidence type="ECO:0000313" key="7">
    <source>
        <dbReference type="EMBL" id="KAG2298992.1"/>
    </source>
</evidence>
<organism evidence="7 8">
    <name type="scientific">Brassica carinata</name>
    <name type="common">Ethiopian mustard</name>
    <name type="synonym">Abyssinian cabbage</name>
    <dbReference type="NCBI Taxonomy" id="52824"/>
    <lineage>
        <taxon>Eukaryota</taxon>
        <taxon>Viridiplantae</taxon>
        <taxon>Streptophyta</taxon>
        <taxon>Embryophyta</taxon>
        <taxon>Tracheophyta</taxon>
        <taxon>Spermatophyta</taxon>
        <taxon>Magnoliopsida</taxon>
        <taxon>eudicotyledons</taxon>
        <taxon>Gunneridae</taxon>
        <taxon>Pentapetalae</taxon>
        <taxon>rosids</taxon>
        <taxon>malvids</taxon>
        <taxon>Brassicales</taxon>
        <taxon>Brassicaceae</taxon>
        <taxon>Brassiceae</taxon>
        <taxon>Brassica</taxon>
    </lineage>
</organism>
<reference evidence="7 8" key="1">
    <citation type="submission" date="2020-02" db="EMBL/GenBank/DDBJ databases">
        <authorList>
            <person name="Ma Q."/>
            <person name="Huang Y."/>
            <person name="Song X."/>
            <person name="Pei D."/>
        </authorList>
    </citation>
    <scope>NUCLEOTIDE SEQUENCE [LARGE SCALE GENOMIC DNA]</scope>
    <source>
        <strain evidence="7">Sxm20200214</strain>
        <tissue evidence="7">Leaf</tissue>
    </source>
</reference>
<dbReference type="GO" id="GO:0009908">
    <property type="term" value="P:flower development"/>
    <property type="evidence" value="ECO:0007669"/>
    <property type="project" value="UniProtKB-KW"/>
</dbReference>
<dbReference type="Pfam" id="PF07899">
    <property type="entry name" value="Frigida"/>
    <property type="match status" value="1"/>
</dbReference>
<dbReference type="PANTHER" id="PTHR31791:SF49">
    <property type="entry name" value="INACTIVE PROTEIN FRIGIDA"/>
    <property type="match status" value="1"/>
</dbReference>
<feature type="compositionally biased region" description="Polar residues" evidence="6">
    <location>
        <begin position="108"/>
        <end position="121"/>
    </location>
</feature>
<dbReference type="GO" id="GO:0030154">
    <property type="term" value="P:cell differentiation"/>
    <property type="evidence" value="ECO:0007669"/>
    <property type="project" value="UniProtKB-KW"/>
</dbReference>
<comment type="similarity">
    <text evidence="1 5">Belongs to the Frigida family.</text>
</comment>
<dbReference type="EMBL" id="JAAMPC010000008">
    <property type="protein sequence ID" value="KAG2298992.1"/>
    <property type="molecule type" value="Genomic_DNA"/>
</dbReference>
<evidence type="ECO:0000256" key="3">
    <source>
        <dbReference type="ARBA" id="ARBA00022782"/>
    </source>
</evidence>
<keyword evidence="2 5" id="KW-0217">Developmental protein</keyword>
<feature type="compositionally biased region" description="Basic and acidic residues" evidence="6">
    <location>
        <begin position="12"/>
        <end position="25"/>
    </location>
</feature>
<dbReference type="OrthoDB" id="776053at2759"/>
<feature type="region of interest" description="Disordered" evidence="6">
    <location>
        <begin position="88"/>
        <end position="123"/>
    </location>
</feature>
<dbReference type="PANTHER" id="PTHR31791">
    <property type="entry name" value="FRIGIDA-LIKE PROTEIN 3-RELATED"/>
    <property type="match status" value="1"/>
</dbReference>
<proteinExistence type="inferred from homology"/>
<keyword evidence="8" id="KW-1185">Reference proteome</keyword>
<evidence type="ECO:0000256" key="6">
    <source>
        <dbReference type="SAM" id="MobiDB-lite"/>
    </source>
</evidence>
<keyword evidence="3 5" id="KW-0221">Differentiation</keyword>
<dbReference type="Proteomes" id="UP000886595">
    <property type="component" value="Unassembled WGS sequence"/>
</dbReference>
<name>A0A8X7S3G6_BRACI</name>
<feature type="region of interest" description="Disordered" evidence="6">
    <location>
        <begin position="1"/>
        <end position="25"/>
    </location>
</feature>
<evidence type="ECO:0000256" key="2">
    <source>
        <dbReference type="ARBA" id="ARBA00022473"/>
    </source>
</evidence>
<gene>
    <name evidence="7" type="ORF">Bca52824_035464</name>
</gene>
<keyword evidence="4 5" id="KW-0287">Flowering</keyword>
<sequence length="581" mass="65263">MAFRNGSMIPPHMKEDQPSSRTRELQEETVNTVLTNIEITIEQSNHPQFLKSIDDITALSAAVDSFKRQYDELQSHMDYIKNAIDSNLKSRASESPSRRSQSPRNDASGETTTAVASQSPPKETVHEISEVDRLCELMCSKGLRRYMYSNISDRAKLIEELSAALKLAKEPAKFVLECVGKFYLQGRKAYASDSHMIPARQVSLLILECYLLMLDPTEDKNQNPIDSSTKDEAEAAAVAWKKRMMNEGRLAAAEAMDAKGLLLLISCFGIPSSFKSMDLFDLVRKSDTPEIAAALKRSLFLVPMISGIVDYSIKRGKHIEALEMVHTFGIEDRFSASSILTSFLRTSKESFERAKQKAQAPIAFKEANQKFLAALLSVMKCLEAHNFDPEKEVQGWQIKEKMIKLEKDILQLDKQMEGEARSISLVEEAALTKRLYNQQMKRPRLSDMEMPPVASSSYSSTYPDRSFPSHRDDEISALVSSYLGPSSGFPHRSSLRRSPKYIAPPGGLGRSVPTYEHLPPNSYSPVPRGHTLVHGQRLPQECTPPVHGQQQIPYGLQRVYRHSPSAERYLALPNHRSPRNS</sequence>
<comment type="caution">
    <text evidence="7">The sequence shown here is derived from an EMBL/GenBank/DDBJ whole genome shotgun (WGS) entry which is preliminary data.</text>
</comment>
<feature type="region of interest" description="Disordered" evidence="6">
    <location>
        <begin position="448"/>
        <end position="469"/>
    </location>
</feature>
<accession>A0A8X7S3G6</accession>
<evidence type="ECO:0000256" key="1">
    <source>
        <dbReference type="ARBA" id="ARBA00008956"/>
    </source>
</evidence>
<dbReference type="AlphaFoldDB" id="A0A8X7S3G6"/>
<evidence type="ECO:0000256" key="5">
    <source>
        <dbReference type="RuleBase" id="RU364012"/>
    </source>
</evidence>
<evidence type="ECO:0000256" key="4">
    <source>
        <dbReference type="ARBA" id="ARBA00023089"/>
    </source>
</evidence>
<evidence type="ECO:0000313" key="8">
    <source>
        <dbReference type="Proteomes" id="UP000886595"/>
    </source>
</evidence>
<dbReference type="InterPro" id="IPR012474">
    <property type="entry name" value="Frigida"/>
</dbReference>
<protein>
    <recommendedName>
        <fullName evidence="5">FRIGIDA-like protein</fullName>
    </recommendedName>
</protein>